<dbReference type="EMBL" id="JAKUCV010007777">
    <property type="protein sequence ID" value="KAJ4822011.1"/>
    <property type="molecule type" value="Genomic_DNA"/>
</dbReference>
<dbReference type="PANTHER" id="PTHR33127">
    <property type="entry name" value="TRANSMEMBRANE PROTEIN"/>
    <property type="match status" value="1"/>
</dbReference>
<keyword evidence="3" id="KW-1185">Reference proteome</keyword>
<gene>
    <name evidence="2" type="ORF">Tsubulata_041256</name>
</gene>
<dbReference type="InterPro" id="IPR001810">
    <property type="entry name" value="F-box_dom"/>
</dbReference>
<dbReference type="SUPFAM" id="SSF81383">
    <property type="entry name" value="F-box domain"/>
    <property type="match status" value="1"/>
</dbReference>
<evidence type="ECO:0000313" key="2">
    <source>
        <dbReference type="EMBL" id="KAJ4822011.1"/>
    </source>
</evidence>
<name>A0A9Q0EYD6_9ROSI</name>
<dbReference type="AlphaFoldDB" id="A0A9Q0EYD6"/>
<dbReference type="PANTHER" id="PTHR33127:SF5">
    <property type="entry name" value="TRANSMEMBRANE PROTEIN"/>
    <property type="match status" value="1"/>
</dbReference>
<dbReference type="Gene3D" id="1.20.1280.50">
    <property type="match status" value="1"/>
</dbReference>
<dbReference type="SUPFAM" id="SSF50965">
    <property type="entry name" value="Galactose oxidase, central domain"/>
    <property type="match status" value="1"/>
</dbReference>
<dbReference type="PROSITE" id="PS50181">
    <property type="entry name" value="FBOX"/>
    <property type="match status" value="1"/>
</dbReference>
<dbReference type="Proteomes" id="UP001141552">
    <property type="component" value="Unassembled WGS sequence"/>
</dbReference>
<dbReference type="InterPro" id="IPR011043">
    <property type="entry name" value="Gal_Oxase/kelch_b-propeller"/>
</dbReference>
<protein>
    <recommendedName>
        <fullName evidence="1">F-box domain-containing protein</fullName>
    </recommendedName>
</protein>
<feature type="domain" description="F-box" evidence="1">
    <location>
        <begin position="18"/>
        <end position="65"/>
    </location>
</feature>
<sequence>MELKLAKKKYEEITPRSFQRYDLLPDDALRLIFSKTSFVDHIRLKLVCKRWKRLLDGGDIRSTSILPWIMLCSWQPVAGDEGLVVEGLCKLYDPSHRKTYTLEDGITKRGSRSKERHKLVWAGILESKYGWVLFQKHTSLFLYCPFTSEVIDLPELEEPPFRATFSSNPTSADCLFFAYRRGRMGDSAATNSICLCRRGDQAWKTIQLLDSIAGSCFLRCVAYSNGAFYCLFEDGQLGAFNVATEQWDLLFSEKWQRSYYLFESDGQLFSLQLRKGFRISRFDFSSRNWVQGASPLCGHQAAFIQLEPPSLMLIPAVGEATQLAGTLNEFYSTKGVRHYSFKTNENLPLLDAYSKATIFSAGIHNKVWIQPPKCSS</sequence>
<dbReference type="InterPro" id="IPR005174">
    <property type="entry name" value="KIB1-4_b-propeller"/>
</dbReference>
<evidence type="ECO:0000313" key="3">
    <source>
        <dbReference type="Proteomes" id="UP001141552"/>
    </source>
</evidence>
<organism evidence="2 3">
    <name type="scientific">Turnera subulata</name>
    <dbReference type="NCBI Taxonomy" id="218843"/>
    <lineage>
        <taxon>Eukaryota</taxon>
        <taxon>Viridiplantae</taxon>
        <taxon>Streptophyta</taxon>
        <taxon>Embryophyta</taxon>
        <taxon>Tracheophyta</taxon>
        <taxon>Spermatophyta</taxon>
        <taxon>Magnoliopsida</taxon>
        <taxon>eudicotyledons</taxon>
        <taxon>Gunneridae</taxon>
        <taxon>Pentapetalae</taxon>
        <taxon>rosids</taxon>
        <taxon>fabids</taxon>
        <taxon>Malpighiales</taxon>
        <taxon>Passifloraceae</taxon>
        <taxon>Turnera</taxon>
    </lineage>
</organism>
<proteinExistence type="predicted"/>
<reference evidence="2" key="1">
    <citation type="submission" date="2022-02" db="EMBL/GenBank/DDBJ databases">
        <authorList>
            <person name="Henning P.M."/>
            <person name="McCubbin A.G."/>
            <person name="Shore J.S."/>
        </authorList>
    </citation>
    <scope>NUCLEOTIDE SEQUENCE</scope>
    <source>
        <strain evidence="2">F60SS</strain>
        <tissue evidence="2">Leaves</tissue>
    </source>
</reference>
<accession>A0A9Q0EYD6</accession>
<dbReference type="Pfam" id="PF03478">
    <property type="entry name" value="Beta-prop_KIB1-4"/>
    <property type="match status" value="1"/>
</dbReference>
<reference evidence="2" key="2">
    <citation type="journal article" date="2023" name="Plants (Basel)">
        <title>Annotation of the Turnera subulata (Passifloraceae) Draft Genome Reveals the S-Locus Evolved after the Divergence of Turneroideae from Passifloroideae in a Stepwise Manner.</title>
        <authorList>
            <person name="Henning P.M."/>
            <person name="Roalson E.H."/>
            <person name="Mir W."/>
            <person name="McCubbin A.G."/>
            <person name="Shore J.S."/>
        </authorList>
    </citation>
    <scope>NUCLEOTIDE SEQUENCE</scope>
    <source>
        <strain evidence="2">F60SS</strain>
    </source>
</reference>
<dbReference type="InterPro" id="IPR036047">
    <property type="entry name" value="F-box-like_dom_sf"/>
</dbReference>
<dbReference type="SMART" id="SM00256">
    <property type="entry name" value="FBOX"/>
    <property type="match status" value="1"/>
</dbReference>
<comment type="caution">
    <text evidence="2">The sequence shown here is derived from an EMBL/GenBank/DDBJ whole genome shotgun (WGS) entry which is preliminary data.</text>
</comment>
<evidence type="ECO:0000259" key="1">
    <source>
        <dbReference type="PROSITE" id="PS50181"/>
    </source>
</evidence>
<dbReference type="OrthoDB" id="1863935at2759"/>
<dbReference type="Pfam" id="PF00646">
    <property type="entry name" value="F-box"/>
    <property type="match status" value="1"/>
</dbReference>